<protein>
    <submittedName>
        <fullName evidence="1">Uncharacterized protein</fullName>
    </submittedName>
</protein>
<name>A0ACB9D4U6_9ASTR</name>
<evidence type="ECO:0000313" key="2">
    <source>
        <dbReference type="Proteomes" id="UP001056120"/>
    </source>
</evidence>
<dbReference type="Proteomes" id="UP001056120">
    <property type="component" value="Linkage Group LG20"/>
</dbReference>
<sequence>MKPLRFGRQFQLIEDLTVEMIDNGVPLDNITYSTVITCAKMSNLFDKAVEWFEKLYKTGLMPNEPVSYPYPYNVTMKPLRFGRQFQLIEDLTVEMIDNGVPLDNITYSTVITCAKRSNLFDKAVEWFEKLYKTGLMPDEVTYSNVLDAMQN</sequence>
<accession>A0ACB9D4U6</accession>
<dbReference type="EMBL" id="CM042037">
    <property type="protein sequence ID" value="KAI3741501.1"/>
    <property type="molecule type" value="Genomic_DNA"/>
</dbReference>
<keyword evidence="2" id="KW-1185">Reference proteome</keyword>
<evidence type="ECO:0000313" key="1">
    <source>
        <dbReference type="EMBL" id="KAI3741501.1"/>
    </source>
</evidence>
<comment type="caution">
    <text evidence="1">The sequence shown here is derived from an EMBL/GenBank/DDBJ whole genome shotgun (WGS) entry which is preliminary data.</text>
</comment>
<gene>
    <name evidence="1" type="ORF">L1987_59175</name>
</gene>
<reference evidence="2" key="1">
    <citation type="journal article" date="2022" name="Mol. Ecol. Resour.">
        <title>The genomes of chicory, endive, great burdock and yacon provide insights into Asteraceae palaeo-polyploidization history and plant inulin production.</title>
        <authorList>
            <person name="Fan W."/>
            <person name="Wang S."/>
            <person name="Wang H."/>
            <person name="Wang A."/>
            <person name="Jiang F."/>
            <person name="Liu H."/>
            <person name="Zhao H."/>
            <person name="Xu D."/>
            <person name="Zhang Y."/>
        </authorList>
    </citation>
    <scope>NUCLEOTIDE SEQUENCE [LARGE SCALE GENOMIC DNA]</scope>
    <source>
        <strain evidence="2">cv. Yunnan</strain>
    </source>
</reference>
<organism evidence="1 2">
    <name type="scientific">Smallanthus sonchifolius</name>
    <dbReference type="NCBI Taxonomy" id="185202"/>
    <lineage>
        <taxon>Eukaryota</taxon>
        <taxon>Viridiplantae</taxon>
        <taxon>Streptophyta</taxon>
        <taxon>Embryophyta</taxon>
        <taxon>Tracheophyta</taxon>
        <taxon>Spermatophyta</taxon>
        <taxon>Magnoliopsida</taxon>
        <taxon>eudicotyledons</taxon>
        <taxon>Gunneridae</taxon>
        <taxon>Pentapetalae</taxon>
        <taxon>asterids</taxon>
        <taxon>campanulids</taxon>
        <taxon>Asterales</taxon>
        <taxon>Asteraceae</taxon>
        <taxon>Asteroideae</taxon>
        <taxon>Heliantheae alliance</taxon>
        <taxon>Millerieae</taxon>
        <taxon>Smallanthus</taxon>
    </lineage>
</organism>
<proteinExistence type="predicted"/>
<reference evidence="1 2" key="2">
    <citation type="journal article" date="2022" name="Mol. Ecol. Resour.">
        <title>The genomes of chicory, endive, great burdock and yacon provide insights into Asteraceae paleo-polyploidization history and plant inulin production.</title>
        <authorList>
            <person name="Fan W."/>
            <person name="Wang S."/>
            <person name="Wang H."/>
            <person name="Wang A."/>
            <person name="Jiang F."/>
            <person name="Liu H."/>
            <person name="Zhao H."/>
            <person name="Xu D."/>
            <person name="Zhang Y."/>
        </authorList>
    </citation>
    <scope>NUCLEOTIDE SEQUENCE [LARGE SCALE GENOMIC DNA]</scope>
    <source>
        <strain evidence="2">cv. Yunnan</strain>
        <tissue evidence="1">Leaves</tissue>
    </source>
</reference>